<dbReference type="BioCyc" id="ABAU509170:GCL9-69-MONOMER"/>
<evidence type="ECO:0000313" key="1">
    <source>
        <dbReference type="EMBL" id="CAO99488.1"/>
    </source>
</evidence>
<gene>
    <name evidence="1" type="ordered locus">ABSDF0075</name>
</gene>
<dbReference type="Gene3D" id="3.30.370.20">
    <property type="match status" value="1"/>
</dbReference>
<name>B0VMR6_ACIBS</name>
<dbReference type="HOGENOM" id="CLU_076077_0_0_6"/>
<dbReference type="Proteomes" id="UP000001741">
    <property type="component" value="Chromosome"/>
</dbReference>
<proteinExistence type="predicted"/>
<organism evidence="1 2">
    <name type="scientific">Acinetobacter baumannii (strain SDF)</name>
    <dbReference type="NCBI Taxonomy" id="509170"/>
    <lineage>
        <taxon>Bacteria</taxon>
        <taxon>Pseudomonadati</taxon>
        <taxon>Pseudomonadota</taxon>
        <taxon>Gammaproteobacteria</taxon>
        <taxon>Moraxellales</taxon>
        <taxon>Moraxellaceae</taxon>
        <taxon>Acinetobacter</taxon>
        <taxon>Acinetobacter calcoaceticus/baumannii complex</taxon>
    </lineage>
</organism>
<accession>B0VMR6</accession>
<reference evidence="1 2" key="1">
    <citation type="journal article" date="2008" name="PLoS ONE">
        <title>Comparative analysis of Acinetobacters: three genomes for three lifestyles.</title>
        <authorList>
            <person name="Vallenet D."/>
            <person name="Nordmann P."/>
            <person name="Barbe V."/>
            <person name="Poirel L."/>
            <person name="Mangenot S."/>
            <person name="Bataille E."/>
            <person name="Dossat C."/>
            <person name="Gas S."/>
            <person name="Kreimeyer A."/>
            <person name="Lenoble P."/>
            <person name="Oztas S."/>
            <person name="Poulain J."/>
            <person name="Segurens B."/>
            <person name="Robert C."/>
            <person name="Abergel C."/>
            <person name="Claverie J.M."/>
            <person name="Raoult D."/>
            <person name="Medigue C."/>
            <person name="Weissenbach J."/>
            <person name="Cruveiller S."/>
        </authorList>
    </citation>
    <scope>NUCLEOTIDE SEQUENCE [LARGE SCALE GENOMIC DNA]</scope>
    <source>
        <strain evidence="1 2">SDF</strain>
    </source>
</reference>
<dbReference type="KEGG" id="abm:ABSDF0075"/>
<dbReference type="EMBL" id="CU468230">
    <property type="protein sequence ID" value="CAO99488.1"/>
    <property type="molecule type" value="Genomic_DNA"/>
</dbReference>
<dbReference type="InterPro" id="IPR012477">
    <property type="entry name" value="Glyco_transf_52"/>
</dbReference>
<protein>
    <submittedName>
        <fullName evidence="1">Uncharacterized protein</fullName>
    </submittedName>
</protein>
<dbReference type="Pfam" id="PF07922">
    <property type="entry name" value="Glyco_transf_52"/>
    <property type="match status" value="1"/>
</dbReference>
<evidence type="ECO:0000313" key="2">
    <source>
        <dbReference type="Proteomes" id="UP000001741"/>
    </source>
</evidence>
<sequence length="330" mass="38989">MCCFVVYGGVLNMSDKKTSLVICFTPLQMLIAEKIVAQQPSVDLIVIALNNNDKYKYYYNIFQHPNIAKQYYLFDNNKSRFFKFINIIKFNENFKLEKFYENIYISSIDNKYTHNILSKVNFNNLYTYDDGTANIVKNSIYFKQTFESKLKDIVLKLIGIRFNLNKIKKLSRKHYTIYKGIQNIVEQTEYVSIIEKKEEDRNIFIDQEIKIFLGQPLKDIDKNFDTLALKKLLVMEEVNYHFKHPRETDEAFFEEIKTSYIFEDFFAKELSKYRKVIIYTLSSTAALNIISLDNVEIRLIKNNTVEIKYPDLVQLFIKSGATVIDMDSIK</sequence>
<dbReference type="AlphaFoldDB" id="B0VMR6"/>